<accession>A0A397PF59</accession>
<reference evidence="1 2" key="1">
    <citation type="submission" date="2018-08" db="EMBL/GenBank/DDBJ databases">
        <title>Genomic Encyclopedia of Type Strains, Phase IV (KMG-IV): sequencing the most valuable type-strain genomes for metagenomic binning, comparative biology and taxonomic classification.</title>
        <authorList>
            <person name="Goeker M."/>
        </authorList>
    </citation>
    <scope>NUCLEOTIDE SEQUENCE [LARGE SCALE GENOMIC DNA]</scope>
    <source>
        <strain evidence="1 2">DSM 25527</strain>
    </source>
</reference>
<sequence>MALYDHIQELRAELAASCSAKEIRQIRRELETALAEMIRITAAFDTEMAAL</sequence>
<organism evidence="1 2">
    <name type="scientific">Hephaestia caeni</name>
    <dbReference type="NCBI Taxonomy" id="645617"/>
    <lineage>
        <taxon>Bacteria</taxon>
        <taxon>Pseudomonadati</taxon>
        <taxon>Pseudomonadota</taxon>
        <taxon>Alphaproteobacteria</taxon>
        <taxon>Sphingomonadales</taxon>
        <taxon>Sphingomonadaceae</taxon>
        <taxon>Hephaestia</taxon>
    </lineage>
</organism>
<dbReference type="RefSeq" id="WP_170151013.1">
    <property type="nucleotide sequence ID" value="NZ_QXDC01000003.1"/>
</dbReference>
<dbReference type="Proteomes" id="UP000266568">
    <property type="component" value="Unassembled WGS sequence"/>
</dbReference>
<name>A0A397PF59_9SPHN</name>
<dbReference type="EMBL" id="QXDC01000003">
    <property type="protein sequence ID" value="RIA44311.1"/>
    <property type="molecule type" value="Genomic_DNA"/>
</dbReference>
<protein>
    <submittedName>
        <fullName evidence="1">Uncharacterized protein</fullName>
    </submittedName>
</protein>
<comment type="caution">
    <text evidence="1">The sequence shown here is derived from an EMBL/GenBank/DDBJ whole genome shotgun (WGS) entry which is preliminary data.</text>
</comment>
<gene>
    <name evidence="1" type="ORF">DFR49_2552</name>
</gene>
<dbReference type="AlphaFoldDB" id="A0A397PF59"/>
<proteinExistence type="predicted"/>
<keyword evidence="2" id="KW-1185">Reference proteome</keyword>
<evidence type="ECO:0000313" key="1">
    <source>
        <dbReference type="EMBL" id="RIA44311.1"/>
    </source>
</evidence>
<evidence type="ECO:0000313" key="2">
    <source>
        <dbReference type="Proteomes" id="UP000266568"/>
    </source>
</evidence>